<evidence type="ECO:0000313" key="2">
    <source>
        <dbReference type="Proteomes" id="UP001059272"/>
    </source>
</evidence>
<dbReference type="EMBL" id="CP090065">
    <property type="protein sequence ID" value="UVO07987.1"/>
    <property type="molecule type" value="Genomic_DNA"/>
</dbReference>
<dbReference type="RefSeq" id="WP_258883349.1">
    <property type="nucleotide sequence ID" value="NZ_CP090065.1"/>
</dbReference>
<dbReference type="Proteomes" id="UP001059272">
    <property type="component" value="Chromosome"/>
</dbReference>
<accession>A0AAE9T124</accession>
<sequence>MNIDPLIRIESGLPCFSKLAHYTQIGWGSNKQDEMILTRPEQCAQSGRIGT</sequence>
<name>A0AAE9T124_9GAMM</name>
<dbReference type="AlphaFoldDB" id="A0AAE9T124"/>
<gene>
    <name evidence="1" type="ORF">LW347_19455</name>
</gene>
<evidence type="ECO:0000313" key="1">
    <source>
        <dbReference type="EMBL" id="UVO07987.1"/>
    </source>
</evidence>
<organism evidence="1 2">
    <name type="scientific">Pectobacterium polonicum</name>
    <dbReference type="NCBI Taxonomy" id="2485124"/>
    <lineage>
        <taxon>Bacteria</taxon>
        <taxon>Pseudomonadati</taxon>
        <taxon>Pseudomonadota</taxon>
        <taxon>Gammaproteobacteria</taxon>
        <taxon>Enterobacterales</taxon>
        <taxon>Pectobacteriaceae</taxon>
        <taxon>Pectobacterium</taxon>
    </lineage>
</organism>
<reference evidence="1" key="1">
    <citation type="submission" date="2021-12" db="EMBL/GenBank/DDBJ databases">
        <title>Genome sequence of novel Pectobacterium sp. causing blackleg.</title>
        <authorList>
            <person name="Wang J."/>
        </authorList>
    </citation>
    <scope>NUCLEOTIDE SEQUENCE</scope>
    <source>
        <strain evidence="1">BY21311</strain>
    </source>
</reference>
<proteinExistence type="predicted"/>
<dbReference type="KEGG" id="ppoo:LW347_19455"/>
<protein>
    <submittedName>
        <fullName evidence="1">Uncharacterized protein</fullName>
    </submittedName>
</protein>